<accession>A0A4R0S0G0</accession>
<sequence length="115" mass="12771">MSGLLNKIKEKTTSSHSSSDSKHQHHDQSNVNQGTQTDRSNSNEPTYSIQPHPAKSEDPRDLEPPQLGGGLNSNPEYGAFHARDPHVPNQAVLNEVKQPAASRDELRARQEELNR</sequence>
<feature type="compositionally biased region" description="Polar residues" evidence="1">
    <location>
        <begin position="30"/>
        <end position="49"/>
    </location>
</feature>
<dbReference type="Proteomes" id="UP000292702">
    <property type="component" value="Unassembled WGS sequence"/>
</dbReference>
<name>A0A4R0S0G0_9APHY</name>
<evidence type="ECO:0000256" key="1">
    <source>
        <dbReference type="SAM" id="MobiDB-lite"/>
    </source>
</evidence>
<feature type="compositionally biased region" description="Basic and acidic residues" evidence="1">
    <location>
        <begin position="54"/>
        <end position="63"/>
    </location>
</feature>
<organism evidence="2 3">
    <name type="scientific">Steccherinum ochraceum</name>
    <dbReference type="NCBI Taxonomy" id="92696"/>
    <lineage>
        <taxon>Eukaryota</taxon>
        <taxon>Fungi</taxon>
        <taxon>Dikarya</taxon>
        <taxon>Basidiomycota</taxon>
        <taxon>Agaricomycotina</taxon>
        <taxon>Agaricomycetes</taxon>
        <taxon>Polyporales</taxon>
        <taxon>Steccherinaceae</taxon>
        <taxon>Steccherinum</taxon>
    </lineage>
</organism>
<keyword evidence="3" id="KW-1185">Reference proteome</keyword>
<feature type="region of interest" description="Disordered" evidence="1">
    <location>
        <begin position="1"/>
        <end position="115"/>
    </location>
</feature>
<feature type="compositionally biased region" description="Basic and acidic residues" evidence="1">
    <location>
        <begin position="7"/>
        <end position="28"/>
    </location>
</feature>
<dbReference type="AlphaFoldDB" id="A0A4R0S0G0"/>
<evidence type="ECO:0000313" key="2">
    <source>
        <dbReference type="EMBL" id="TCD69294.1"/>
    </source>
</evidence>
<evidence type="ECO:0000313" key="3">
    <source>
        <dbReference type="Proteomes" id="UP000292702"/>
    </source>
</evidence>
<reference evidence="2 3" key="1">
    <citation type="submission" date="2018-11" db="EMBL/GenBank/DDBJ databases">
        <title>Genome assembly of Steccherinum ochraceum LE-BIN_3174, the white-rot fungus of the Steccherinaceae family (The Residual Polyporoid clade, Polyporales, Basidiomycota).</title>
        <authorList>
            <person name="Fedorova T.V."/>
            <person name="Glazunova O.A."/>
            <person name="Landesman E.O."/>
            <person name="Moiseenko K.V."/>
            <person name="Psurtseva N.V."/>
            <person name="Savinova O.S."/>
            <person name="Shakhova N.V."/>
            <person name="Tyazhelova T.V."/>
            <person name="Vasina D.V."/>
        </authorList>
    </citation>
    <scope>NUCLEOTIDE SEQUENCE [LARGE SCALE GENOMIC DNA]</scope>
    <source>
        <strain evidence="2 3">LE-BIN_3174</strain>
    </source>
</reference>
<dbReference type="EMBL" id="RWJN01000044">
    <property type="protein sequence ID" value="TCD69294.1"/>
    <property type="molecule type" value="Genomic_DNA"/>
</dbReference>
<proteinExistence type="predicted"/>
<gene>
    <name evidence="2" type="ORF">EIP91_008049</name>
</gene>
<feature type="compositionally biased region" description="Basic and acidic residues" evidence="1">
    <location>
        <begin position="102"/>
        <end position="115"/>
    </location>
</feature>
<comment type="caution">
    <text evidence="2">The sequence shown here is derived from an EMBL/GenBank/DDBJ whole genome shotgun (WGS) entry which is preliminary data.</text>
</comment>
<dbReference type="STRING" id="92696.A0A4R0S0G0"/>
<protein>
    <submittedName>
        <fullName evidence="2">Uncharacterized protein</fullName>
    </submittedName>
</protein>
<dbReference type="OrthoDB" id="2532734at2759"/>